<evidence type="ECO:0000256" key="1">
    <source>
        <dbReference type="SAM" id="MobiDB-lite"/>
    </source>
</evidence>
<dbReference type="EMBL" id="AP022610">
    <property type="protein sequence ID" value="BBZ29098.1"/>
    <property type="molecule type" value="Genomic_DNA"/>
</dbReference>
<keyword evidence="3" id="KW-1185">Reference proteome</keyword>
<feature type="compositionally biased region" description="Basic and acidic residues" evidence="1">
    <location>
        <begin position="9"/>
        <end position="19"/>
    </location>
</feature>
<dbReference type="KEGG" id="mmag:MMAD_33930"/>
<evidence type="ECO:0000313" key="2">
    <source>
        <dbReference type="EMBL" id="BBZ29098.1"/>
    </source>
</evidence>
<gene>
    <name evidence="2" type="ORF">MMAD_33930</name>
</gene>
<dbReference type="Proteomes" id="UP000466517">
    <property type="component" value="Chromosome"/>
</dbReference>
<organism evidence="2 3">
    <name type="scientific">Mycolicibacterium madagascariense</name>
    <dbReference type="NCBI Taxonomy" id="212765"/>
    <lineage>
        <taxon>Bacteria</taxon>
        <taxon>Bacillati</taxon>
        <taxon>Actinomycetota</taxon>
        <taxon>Actinomycetes</taxon>
        <taxon>Mycobacteriales</taxon>
        <taxon>Mycobacteriaceae</taxon>
        <taxon>Mycolicibacterium</taxon>
    </lineage>
</organism>
<dbReference type="AlphaFoldDB" id="A0A7I7XIT1"/>
<protein>
    <recommendedName>
        <fullName evidence="4">Transcriptional regulator</fullName>
    </recommendedName>
</protein>
<evidence type="ECO:0000313" key="3">
    <source>
        <dbReference type="Proteomes" id="UP000466517"/>
    </source>
</evidence>
<evidence type="ECO:0008006" key="4">
    <source>
        <dbReference type="Google" id="ProtNLM"/>
    </source>
</evidence>
<accession>A0A7I7XIT1</accession>
<proteinExistence type="predicted"/>
<reference evidence="2 3" key="1">
    <citation type="journal article" date="2019" name="Emerg. Microbes Infect.">
        <title>Comprehensive subspecies identification of 175 nontuberculous mycobacteria species based on 7547 genomic profiles.</title>
        <authorList>
            <person name="Matsumoto Y."/>
            <person name="Kinjo T."/>
            <person name="Motooka D."/>
            <person name="Nabeya D."/>
            <person name="Jung N."/>
            <person name="Uechi K."/>
            <person name="Horii T."/>
            <person name="Iida T."/>
            <person name="Fujita J."/>
            <person name="Nakamura S."/>
        </authorList>
    </citation>
    <scope>NUCLEOTIDE SEQUENCE [LARGE SCALE GENOMIC DNA]</scope>
    <source>
        <strain evidence="2 3">JCM 13574</strain>
    </source>
</reference>
<sequence>MRSVFGNDRTPKPCDDLRVTRSPHADPNAVEELADAVATVGLDFVRPDEAGDVPADGVLVLPDDRQLLVEIETSSLVTTKGLRDQLRLWSHRRRANTIGVVVADRITADAREELRAAGWSWLDTRGHLRLAADGLLIDANVPAALHAPRRREPFAGRVGIEVASAMLLTPERAVSIRPLAAQIGRAPSSVSATIAAFRDANLVTPAGLPRTPELFWELASRWRPTELAIALEPRDGGLLTALRVNFDDFDEPGWALGDSRAAAVYGAPIAIKSNHPPVLYVPDQQVMRRAAQLLVPAREDSTPTAVVRVAPTPLVCTHRQDPSSFPGNGNGEHWPMTRPLFVALDLVQDPGRGREIVDGWTPPEPWSRVW</sequence>
<feature type="region of interest" description="Disordered" evidence="1">
    <location>
        <begin position="1"/>
        <end position="23"/>
    </location>
</feature>
<name>A0A7I7XIT1_9MYCO</name>